<dbReference type="EMBL" id="VXIV02002338">
    <property type="protein sequence ID" value="KAF6026151.1"/>
    <property type="molecule type" value="Genomic_DNA"/>
</dbReference>
<evidence type="ECO:0000256" key="1">
    <source>
        <dbReference type="SAM" id="MobiDB-lite"/>
    </source>
</evidence>
<evidence type="ECO:0000313" key="3">
    <source>
        <dbReference type="Proteomes" id="UP000593567"/>
    </source>
</evidence>
<dbReference type="AlphaFoldDB" id="A0A7J7JKK7"/>
<name>A0A7J7JKK7_BUGNE</name>
<comment type="caution">
    <text evidence="2">The sequence shown here is derived from an EMBL/GenBank/DDBJ whole genome shotgun (WGS) entry which is preliminary data.</text>
</comment>
<evidence type="ECO:0000313" key="2">
    <source>
        <dbReference type="EMBL" id="KAF6026151.1"/>
    </source>
</evidence>
<feature type="region of interest" description="Disordered" evidence="1">
    <location>
        <begin position="196"/>
        <end position="222"/>
    </location>
</feature>
<sequence length="222" mass="23817">MQEAMREEKHQGVQYDQFVRLVDRVAQDLAPEVGWPQISLYMKLGSAMVGHIMNRGHAGVSYVADFTTQMIFDRAAGFLVANGGWGSVANMSPSNALFTSSSGSSTSTSTSSGFNMTDSTGRVRSSLLHPSSASTGRPITPSTPSSGKLKLVASFPSLGMPISPVSEMNENCESAGAKDQNDDGQIIFTFSGTSFESRQSQLDSPKPHWVFENSDYEGQGEI</sequence>
<feature type="compositionally biased region" description="Low complexity" evidence="1">
    <location>
        <begin position="99"/>
        <end position="113"/>
    </location>
</feature>
<keyword evidence="3" id="KW-1185">Reference proteome</keyword>
<dbReference type="InterPro" id="IPR036834">
    <property type="entry name" value="Bcl-2-like_sf"/>
</dbReference>
<proteinExistence type="predicted"/>
<dbReference type="SUPFAM" id="SSF56854">
    <property type="entry name" value="Bcl-2 inhibitors of programmed cell death"/>
    <property type="match status" value="1"/>
</dbReference>
<dbReference type="GO" id="GO:0042981">
    <property type="term" value="P:regulation of apoptotic process"/>
    <property type="evidence" value="ECO:0007669"/>
    <property type="project" value="InterPro"/>
</dbReference>
<accession>A0A7J7JKK7</accession>
<dbReference type="OrthoDB" id="6086439at2759"/>
<feature type="region of interest" description="Disordered" evidence="1">
    <location>
        <begin position="97"/>
        <end position="147"/>
    </location>
</feature>
<gene>
    <name evidence="2" type="ORF">EB796_015540</name>
</gene>
<reference evidence="2" key="1">
    <citation type="submission" date="2020-06" db="EMBL/GenBank/DDBJ databases">
        <title>Draft genome of Bugula neritina, a colonial animal packing powerful symbionts and potential medicines.</title>
        <authorList>
            <person name="Rayko M."/>
        </authorList>
    </citation>
    <scope>NUCLEOTIDE SEQUENCE [LARGE SCALE GENOMIC DNA]</scope>
    <source>
        <strain evidence="2">Kwan_BN1</strain>
    </source>
</reference>
<organism evidence="2 3">
    <name type="scientific">Bugula neritina</name>
    <name type="common">Brown bryozoan</name>
    <name type="synonym">Sertularia neritina</name>
    <dbReference type="NCBI Taxonomy" id="10212"/>
    <lineage>
        <taxon>Eukaryota</taxon>
        <taxon>Metazoa</taxon>
        <taxon>Spiralia</taxon>
        <taxon>Lophotrochozoa</taxon>
        <taxon>Bryozoa</taxon>
        <taxon>Gymnolaemata</taxon>
        <taxon>Cheilostomatida</taxon>
        <taxon>Flustrina</taxon>
        <taxon>Buguloidea</taxon>
        <taxon>Bugulidae</taxon>
        <taxon>Bugula</taxon>
    </lineage>
</organism>
<dbReference type="Gene3D" id="1.10.437.10">
    <property type="entry name" value="Blc2-like"/>
    <property type="match status" value="1"/>
</dbReference>
<dbReference type="Proteomes" id="UP000593567">
    <property type="component" value="Unassembled WGS sequence"/>
</dbReference>
<protein>
    <submittedName>
        <fullName evidence="2">Uncharacterized protein</fullName>
    </submittedName>
</protein>
<feature type="compositionally biased region" description="Polar residues" evidence="1">
    <location>
        <begin position="114"/>
        <end position="146"/>
    </location>
</feature>